<dbReference type="AlphaFoldDB" id="A0A7W7XFW6"/>
<evidence type="ECO:0000313" key="3">
    <source>
        <dbReference type="EMBL" id="MBB4986702.1"/>
    </source>
</evidence>
<evidence type="ECO:0000256" key="1">
    <source>
        <dbReference type="SAM" id="MobiDB-lite"/>
    </source>
</evidence>
<proteinExistence type="predicted"/>
<accession>A0A7W7XFW6</accession>
<comment type="caution">
    <text evidence="3">The sequence shown here is derived from an EMBL/GenBank/DDBJ whole genome shotgun (WGS) entry which is preliminary data.</text>
</comment>
<feature type="compositionally biased region" description="Basic and acidic residues" evidence="1">
    <location>
        <begin position="38"/>
        <end position="47"/>
    </location>
</feature>
<gene>
    <name evidence="3" type="ORF">GGE06_007673</name>
</gene>
<reference evidence="3 4" key="1">
    <citation type="submission" date="2020-08" db="EMBL/GenBank/DDBJ databases">
        <title>Genomic Encyclopedia of Type Strains, Phase III (KMG-III): the genomes of soil and plant-associated and newly described type strains.</title>
        <authorList>
            <person name="Whitman W."/>
        </authorList>
    </citation>
    <scope>NUCLEOTIDE SEQUENCE [LARGE SCALE GENOMIC DNA]</scope>
    <source>
        <strain evidence="3 4">SFB5A</strain>
    </source>
</reference>
<keyword evidence="4" id="KW-1185">Reference proteome</keyword>
<name>A0A7W7XFW6_9ACTN</name>
<feature type="chain" id="PRO_5030820947" evidence="2">
    <location>
        <begin position="25"/>
        <end position="67"/>
    </location>
</feature>
<protein>
    <submittedName>
        <fullName evidence="3">Spy/CpxP family protein refolding chaperone</fullName>
    </submittedName>
</protein>
<organism evidence="3 4">
    <name type="scientific">Streptomyces nymphaeiformis</name>
    <dbReference type="NCBI Taxonomy" id="2663842"/>
    <lineage>
        <taxon>Bacteria</taxon>
        <taxon>Bacillati</taxon>
        <taxon>Actinomycetota</taxon>
        <taxon>Actinomycetes</taxon>
        <taxon>Kitasatosporales</taxon>
        <taxon>Streptomycetaceae</taxon>
        <taxon>Streptomyces</taxon>
    </lineage>
</organism>
<dbReference type="Proteomes" id="UP000582643">
    <property type="component" value="Unassembled WGS sequence"/>
</dbReference>
<dbReference type="EMBL" id="JACHJY010000014">
    <property type="protein sequence ID" value="MBB4986702.1"/>
    <property type="molecule type" value="Genomic_DNA"/>
</dbReference>
<evidence type="ECO:0000313" key="4">
    <source>
        <dbReference type="Proteomes" id="UP000582643"/>
    </source>
</evidence>
<evidence type="ECO:0000256" key="2">
    <source>
        <dbReference type="SAM" id="SignalP"/>
    </source>
</evidence>
<sequence>MKKLIATALFTGAFALGTATYAPAALTGSTSQPPPADHMPHGAHDLPGEGPGAEVADGKQGGQEGRS</sequence>
<feature type="region of interest" description="Disordered" evidence="1">
    <location>
        <begin position="25"/>
        <end position="67"/>
    </location>
</feature>
<feature type="signal peptide" evidence="2">
    <location>
        <begin position="1"/>
        <end position="24"/>
    </location>
</feature>
<dbReference type="RefSeq" id="WP_116164970.1">
    <property type="nucleotide sequence ID" value="NZ_JACHJY010000014.1"/>
</dbReference>
<keyword evidence="2" id="KW-0732">Signal</keyword>